<proteinExistence type="predicted"/>
<reference evidence="1 2" key="1">
    <citation type="journal article" date="2019" name="Int. J. Syst. Evol. Microbiol.">
        <title>The Global Catalogue of Microorganisms (GCM) 10K type strain sequencing project: providing services to taxonomists for standard genome sequencing and annotation.</title>
        <authorList>
            <consortium name="The Broad Institute Genomics Platform"/>
            <consortium name="The Broad Institute Genome Sequencing Center for Infectious Disease"/>
            <person name="Wu L."/>
            <person name="Ma J."/>
        </authorList>
    </citation>
    <scope>NUCLEOTIDE SEQUENCE [LARGE SCALE GENOMIC DNA]</scope>
    <source>
        <strain evidence="1 2">JCM 13023</strain>
    </source>
</reference>
<comment type="caution">
    <text evidence="1">The sequence shown here is derived from an EMBL/GenBank/DDBJ whole genome shotgun (WGS) entry which is preliminary data.</text>
</comment>
<dbReference type="EMBL" id="BAAALN010000005">
    <property type="protein sequence ID" value="GAA1231734.1"/>
    <property type="molecule type" value="Genomic_DNA"/>
</dbReference>
<protein>
    <submittedName>
        <fullName evidence="1">Uncharacterized protein</fullName>
    </submittedName>
</protein>
<accession>A0ABN1W274</accession>
<evidence type="ECO:0000313" key="1">
    <source>
        <dbReference type="EMBL" id="GAA1231734.1"/>
    </source>
</evidence>
<gene>
    <name evidence="1" type="ORF">GCM10009676_13480</name>
</gene>
<evidence type="ECO:0000313" key="2">
    <source>
        <dbReference type="Proteomes" id="UP001500653"/>
    </source>
</evidence>
<keyword evidence="2" id="KW-1185">Reference proteome</keyword>
<dbReference type="Proteomes" id="UP001500653">
    <property type="component" value="Unassembled WGS sequence"/>
</dbReference>
<name>A0ABN1W274_9PSEU</name>
<organism evidence="1 2">
    <name type="scientific">Prauserella halophila</name>
    <dbReference type="NCBI Taxonomy" id="185641"/>
    <lineage>
        <taxon>Bacteria</taxon>
        <taxon>Bacillati</taxon>
        <taxon>Actinomycetota</taxon>
        <taxon>Actinomycetes</taxon>
        <taxon>Pseudonocardiales</taxon>
        <taxon>Pseudonocardiaceae</taxon>
        <taxon>Prauserella</taxon>
    </lineage>
</organism>
<sequence>MIGHMASRGQMLADGAWAPRVRLVESTADAGECAVCASKWTVFGPPRPWGFVESRLRIF</sequence>